<comment type="catalytic activity">
    <reaction evidence="12">
        <text>(sulfur carrier)-H + L-cysteine = (sulfur carrier)-SH + L-alanine</text>
        <dbReference type="Rhea" id="RHEA:43892"/>
        <dbReference type="Rhea" id="RHEA-COMP:14737"/>
        <dbReference type="Rhea" id="RHEA-COMP:14739"/>
        <dbReference type="ChEBI" id="CHEBI:29917"/>
        <dbReference type="ChEBI" id="CHEBI:35235"/>
        <dbReference type="ChEBI" id="CHEBI:57972"/>
        <dbReference type="ChEBI" id="CHEBI:64428"/>
        <dbReference type="EC" id="2.8.1.7"/>
    </reaction>
</comment>
<comment type="function">
    <text evidence="2">Catalyzes the removal of elemental sulfur atoms from cysteine to produce alanine. Seems to participate in the biosynthesis of the nitrogenase metalloclusters by providing the inorganic sulfur required for the Fe-S core formation.</text>
</comment>
<sequence length="380" mass="41292">MSFTYLDHNAGTGLAEGVLDAMLPYLKQQQGNPSSSHRFGRYTHAAIDHARQQVADLVNVQSEQIIFTSGGTESNNQAIAGIAQLHDSGRVLISSTEHPAVLEPAKQLQKLGFEVLFIPVNADGQITVEIFETLLTDDTRLVSVMWANNETGVVQNIAQLTELTRQRDIVFHCDAVQAAGKLEIDFQAAGIQLMSLSAHKFGGPKGVGALIVDKEMDWPAYVLGGGQEHEKRSGTENVAAIVGFGAAAEKAKQQLAQYQQHCRELRDFLEIRLCKIPGVTVFAQSTERLPNTVFFSLQGFDSDTLLMSLDRKGFSVASGSACGTGRQTPSHVLKAMGVDDMTALGAVRVSVSLENTIEQIEQLAVIIETEASRFNHLMNR</sequence>
<protein>
    <recommendedName>
        <fullName evidence="4">cysteine desulfurase</fullName>
        <ecNumber evidence="4">2.8.1.7</ecNumber>
    </recommendedName>
    <alternativeName>
        <fullName evidence="11">Nitrogenase metalloclusters biosynthesis protein NifS</fullName>
    </alternativeName>
</protein>
<dbReference type="InterPro" id="IPR015422">
    <property type="entry name" value="PyrdxlP-dep_Trfase_small"/>
</dbReference>
<evidence type="ECO:0000256" key="4">
    <source>
        <dbReference type="ARBA" id="ARBA00012239"/>
    </source>
</evidence>
<dbReference type="PIRSF" id="PIRSF005572">
    <property type="entry name" value="NifS"/>
    <property type="match status" value="1"/>
</dbReference>
<dbReference type="RefSeq" id="WP_014706699.1">
    <property type="nucleotide sequence ID" value="NC_017857.3"/>
</dbReference>
<keyword evidence="8" id="KW-0408">Iron</keyword>
<evidence type="ECO:0000259" key="13">
    <source>
        <dbReference type="Pfam" id="PF00266"/>
    </source>
</evidence>
<evidence type="ECO:0000256" key="1">
    <source>
        <dbReference type="ARBA" id="ARBA00001933"/>
    </source>
</evidence>
<dbReference type="Gene3D" id="3.90.1150.10">
    <property type="entry name" value="Aspartate Aminotransferase, domain 1"/>
    <property type="match status" value="1"/>
</dbReference>
<dbReference type="Pfam" id="PF00266">
    <property type="entry name" value="Aminotran_5"/>
    <property type="match status" value="1"/>
</dbReference>
<dbReference type="InterPro" id="IPR015421">
    <property type="entry name" value="PyrdxlP-dep_Trfase_major"/>
</dbReference>
<evidence type="ECO:0000256" key="7">
    <source>
        <dbReference type="ARBA" id="ARBA00022898"/>
    </source>
</evidence>
<dbReference type="eggNOG" id="COG1104">
    <property type="taxonomic scope" value="Bacteria"/>
</dbReference>
<accession>I1XIV7</accession>
<dbReference type="Proteomes" id="UP000009144">
    <property type="component" value="Chromosome"/>
</dbReference>
<gene>
    <name evidence="14" type="ordered locus">Q7A_1500</name>
</gene>
<keyword evidence="9" id="KW-0411">Iron-sulfur</keyword>
<keyword evidence="7" id="KW-0663">Pyridoxal phosphate</keyword>
<proteinExistence type="inferred from homology"/>
<dbReference type="Gene3D" id="3.40.640.10">
    <property type="entry name" value="Type I PLP-dependent aspartate aminotransferase-like (Major domain)"/>
    <property type="match status" value="1"/>
</dbReference>
<evidence type="ECO:0000256" key="9">
    <source>
        <dbReference type="ARBA" id="ARBA00023014"/>
    </source>
</evidence>
<dbReference type="InterPro" id="IPR015424">
    <property type="entry name" value="PyrdxlP-dep_Trfase"/>
</dbReference>
<comment type="cofactor">
    <cofactor evidence="1">
        <name>pyridoxal 5'-phosphate</name>
        <dbReference type="ChEBI" id="CHEBI:597326"/>
    </cofactor>
</comment>
<reference evidence="14 15" key="1">
    <citation type="journal article" date="2012" name="J. Bacteriol.">
        <title>Complete genome sequences of Methylophaga sp. strain JAM1 and Methylophaga sp. strain JAM7.</title>
        <authorList>
            <person name="Villeneuve C."/>
            <person name="Martineau C."/>
            <person name="Mauffrey F."/>
            <person name="Villemur R."/>
        </authorList>
    </citation>
    <scope>NUCLEOTIDE SEQUENCE [LARGE SCALE GENOMIC DNA]</scope>
    <source>
        <strain evidence="14 15">JAM1</strain>
    </source>
</reference>
<evidence type="ECO:0000256" key="8">
    <source>
        <dbReference type="ARBA" id="ARBA00023004"/>
    </source>
</evidence>
<dbReference type="HOGENOM" id="CLU_003433_0_0_6"/>
<reference evidence="14 15" key="2">
    <citation type="journal article" date="2013" name="Int. J. Syst. Evol. Microbiol.">
        <title>Methylophaga nitratireducenticrescens sp. nov. and Methylophaga frappieri sp. nov., isolated from the biofilm of the methanol-fed denitrification system treating the seawater at the Montreal Biodome.</title>
        <authorList>
            <person name="Villeneuve C."/>
            <person name="Martineau C."/>
            <person name="Mauffrey F."/>
            <person name="Villemur R."/>
        </authorList>
    </citation>
    <scope>NUCLEOTIDE SEQUENCE [LARGE SCALE GENOMIC DNA]</scope>
    <source>
        <strain evidence="14 15">JAM1</strain>
    </source>
</reference>
<dbReference type="EC" id="2.8.1.7" evidence="4"/>
<evidence type="ECO:0000313" key="15">
    <source>
        <dbReference type="Proteomes" id="UP000009144"/>
    </source>
</evidence>
<evidence type="ECO:0000256" key="11">
    <source>
        <dbReference type="ARBA" id="ARBA00031911"/>
    </source>
</evidence>
<dbReference type="GO" id="GO:0046872">
    <property type="term" value="F:metal ion binding"/>
    <property type="evidence" value="ECO:0007669"/>
    <property type="project" value="UniProtKB-KW"/>
</dbReference>
<keyword evidence="6" id="KW-0479">Metal-binding</keyword>
<dbReference type="EMBL" id="CP003390">
    <property type="protein sequence ID" value="AFI84326.1"/>
    <property type="molecule type" value="Genomic_DNA"/>
</dbReference>
<name>I1XIV7_METNJ</name>
<evidence type="ECO:0000256" key="10">
    <source>
        <dbReference type="ARBA" id="ARBA00023231"/>
    </source>
</evidence>
<dbReference type="PANTHER" id="PTHR11601">
    <property type="entry name" value="CYSTEINE DESULFURYLASE FAMILY MEMBER"/>
    <property type="match status" value="1"/>
</dbReference>
<dbReference type="GO" id="GO:0051536">
    <property type="term" value="F:iron-sulfur cluster binding"/>
    <property type="evidence" value="ECO:0007669"/>
    <property type="project" value="UniProtKB-KW"/>
</dbReference>
<keyword evidence="15" id="KW-1185">Reference proteome</keyword>
<evidence type="ECO:0000256" key="3">
    <source>
        <dbReference type="ARBA" id="ARBA00006490"/>
    </source>
</evidence>
<dbReference type="AlphaFoldDB" id="I1XIV7"/>
<dbReference type="PATRIC" id="fig|754476.3.peg.1480"/>
<evidence type="ECO:0000313" key="14">
    <source>
        <dbReference type="EMBL" id="AFI84326.1"/>
    </source>
</evidence>
<keyword evidence="10" id="KW-0535">Nitrogen fixation</keyword>
<comment type="similarity">
    <text evidence="3">Belongs to the class-V pyridoxal-phosphate-dependent aminotransferase family. NifS/IscS subfamily.</text>
</comment>
<dbReference type="FunFam" id="3.40.640.10:FF:000084">
    <property type="entry name" value="IscS-like cysteine desulfurase"/>
    <property type="match status" value="1"/>
</dbReference>
<dbReference type="InterPro" id="IPR000192">
    <property type="entry name" value="Aminotrans_V_dom"/>
</dbReference>
<evidence type="ECO:0000256" key="2">
    <source>
        <dbReference type="ARBA" id="ARBA00003120"/>
    </source>
</evidence>
<dbReference type="OrthoDB" id="9808002at2"/>
<dbReference type="Gene3D" id="1.10.260.50">
    <property type="match status" value="1"/>
</dbReference>
<dbReference type="GO" id="GO:0031071">
    <property type="term" value="F:cysteine desulfurase activity"/>
    <property type="evidence" value="ECO:0007669"/>
    <property type="project" value="UniProtKB-EC"/>
</dbReference>
<keyword evidence="5 14" id="KW-0808">Transferase</keyword>
<evidence type="ECO:0000256" key="12">
    <source>
        <dbReference type="ARBA" id="ARBA00050776"/>
    </source>
</evidence>
<feature type="domain" description="Aminotransferase class V" evidence="13">
    <location>
        <begin position="4"/>
        <end position="363"/>
    </location>
</feature>
<dbReference type="PANTHER" id="PTHR11601:SF34">
    <property type="entry name" value="CYSTEINE DESULFURASE"/>
    <property type="match status" value="1"/>
</dbReference>
<organism evidence="14 15">
    <name type="scientific">Methylophaga nitratireducenticrescens</name>
    <dbReference type="NCBI Taxonomy" id="754476"/>
    <lineage>
        <taxon>Bacteria</taxon>
        <taxon>Pseudomonadati</taxon>
        <taxon>Pseudomonadota</taxon>
        <taxon>Gammaproteobacteria</taxon>
        <taxon>Thiotrichales</taxon>
        <taxon>Piscirickettsiaceae</taxon>
        <taxon>Methylophaga</taxon>
    </lineage>
</organism>
<dbReference type="STRING" id="754476.Q7A_1500"/>
<evidence type="ECO:0000256" key="5">
    <source>
        <dbReference type="ARBA" id="ARBA00022679"/>
    </source>
</evidence>
<evidence type="ECO:0000256" key="6">
    <source>
        <dbReference type="ARBA" id="ARBA00022723"/>
    </source>
</evidence>
<dbReference type="InterPro" id="IPR016454">
    <property type="entry name" value="Cysteine_dSase"/>
</dbReference>
<dbReference type="SUPFAM" id="SSF53383">
    <property type="entry name" value="PLP-dependent transferases"/>
    <property type="match status" value="1"/>
</dbReference>
<dbReference type="KEGG" id="mej:Q7A_1500"/>